<reference evidence="1 2" key="1">
    <citation type="submission" date="2020-08" db="EMBL/GenBank/DDBJ databases">
        <title>Genomic Encyclopedia of Type Strains, Phase IV (KMG-IV): sequencing the most valuable type-strain genomes for metagenomic binning, comparative biology and taxonomic classification.</title>
        <authorList>
            <person name="Goeker M."/>
        </authorList>
    </citation>
    <scope>NUCLEOTIDE SEQUENCE [LARGE SCALE GENOMIC DNA]</scope>
    <source>
        <strain evidence="1 2">DSM 26376</strain>
    </source>
</reference>
<name>A0A7W8HL47_9HYPH</name>
<dbReference type="Proteomes" id="UP000550895">
    <property type="component" value="Unassembled WGS sequence"/>
</dbReference>
<organism evidence="1 2">
    <name type="scientific">Rhizobium rosettiformans</name>
    <dbReference type="NCBI Taxonomy" id="1368430"/>
    <lineage>
        <taxon>Bacteria</taxon>
        <taxon>Pseudomonadati</taxon>
        <taxon>Pseudomonadota</taxon>
        <taxon>Alphaproteobacteria</taxon>
        <taxon>Hyphomicrobiales</taxon>
        <taxon>Rhizobiaceae</taxon>
        <taxon>Rhizobium/Agrobacterium group</taxon>
        <taxon>Rhizobium</taxon>
    </lineage>
</organism>
<accession>A0A7W8HL47</accession>
<evidence type="ECO:0000313" key="2">
    <source>
        <dbReference type="Proteomes" id="UP000550895"/>
    </source>
</evidence>
<dbReference type="SUPFAM" id="SSF53335">
    <property type="entry name" value="S-adenosyl-L-methionine-dependent methyltransferases"/>
    <property type="match status" value="1"/>
</dbReference>
<comment type="caution">
    <text evidence="1">The sequence shown here is derived from an EMBL/GenBank/DDBJ whole genome shotgun (WGS) entry which is preliminary data.</text>
</comment>
<sequence>MIGSIGLHSFAIEFGFDRFICPSAPNPHCVLSQTAGSALATAKDPTDIVASKVKKLQSRSPSPDRVRASAPLTKLLKSYQIESRILTTAHMVSEVLTSFAFFTAVRRMRHIDFSLDGESLITPEAIAAHVVAPGTTWGEQEFQTARTALGLALGIALQQFEQGAEPRQIIHRIAGSLHELRMRYPASIWQQLIPIAQQHPVSRYFLEDPFTRWSFEKPRGYSGDAQLLDFIYGHSSVAEWIENASPLGKALYDYTKDASSSVAVRERRDLFTQHVDAIASSRGGDAEVLTIAAGHLREANQSVALKEGRIKRWVALDQDPLSVGSISRDFSGTCIEAVDGSVRGILGGRHDFGKFDFVYAAGLYDYLNDKVSIKLTQRCLNMLKPNGVFLFANFATDIMVDGYMETFMNWALLLRSETDMWRIINGSVGDLPIEGTVRFGENRNVVYGIIRKLS</sequence>
<gene>
    <name evidence="1" type="ORF">HNR26_000046</name>
</gene>
<dbReference type="GO" id="GO:0032259">
    <property type="term" value="P:methylation"/>
    <property type="evidence" value="ECO:0007669"/>
    <property type="project" value="UniProtKB-KW"/>
</dbReference>
<dbReference type="AlphaFoldDB" id="A0A7W8HL47"/>
<protein>
    <submittedName>
        <fullName evidence="1">SAM-dependent methyltransferase</fullName>
    </submittedName>
</protein>
<proteinExistence type="predicted"/>
<dbReference type="InterPro" id="IPR029063">
    <property type="entry name" value="SAM-dependent_MTases_sf"/>
</dbReference>
<dbReference type="EMBL" id="JACHGA010000001">
    <property type="protein sequence ID" value="MBB5274008.1"/>
    <property type="molecule type" value="Genomic_DNA"/>
</dbReference>
<dbReference type="GO" id="GO:0008168">
    <property type="term" value="F:methyltransferase activity"/>
    <property type="evidence" value="ECO:0007669"/>
    <property type="project" value="UniProtKB-KW"/>
</dbReference>
<keyword evidence="1" id="KW-0808">Transferase</keyword>
<keyword evidence="1" id="KW-0489">Methyltransferase</keyword>
<evidence type="ECO:0000313" key="1">
    <source>
        <dbReference type="EMBL" id="MBB5274008.1"/>
    </source>
</evidence>
<dbReference type="Gene3D" id="3.40.50.150">
    <property type="entry name" value="Vaccinia Virus protein VP39"/>
    <property type="match status" value="1"/>
</dbReference>
<keyword evidence="2" id="KW-1185">Reference proteome</keyword>